<keyword evidence="2 6" id="KW-0732">Signal</keyword>
<dbReference type="InterPro" id="IPR006059">
    <property type="entry name" value="SBP"/>
</dbReference>
<reference evidence="7 8" key="1">
    <citation type="submission" date="2019-03" db="EMBL/GenBank/DDBJ databases">
        <title>Genomic Encyclopedia of Type Strains, Phase IV (KMG-IV): sequencing the most valuable type-strain genomes for metagenomic binning, comparative biology and taxonomic classification.</title>
        <authorList>
            <person name="Goeker M."/>
        </authorList>
    </citation>
    <scope>NUCLEOTIDE SEQUENCE [LARGE SCALE GENOMIC DNA]</scope>
    <source>
        <strain evidence="7 8">DSM 17974</strain>
    </source>
</reference>
<dbReference type="OrthoDB" id="9798191at2"/>
<dbReference type="Pfam" id="PF01547">
    <property type="entry name" value="SBP_bac_1"/>
    <property type="match status" value="1"/>
</dbReference>
<evidence type="ECO:0000256" key="1">
    <source>
        <dbReference type="ARBA" id="ARBA00022475"/>
    </source>
</evidence>
<name>A0A4R8LTT2_9BACL</name>
<dbReference type="RefSeq" id="WP_134158898.1">
    <property type="nucleotide sequence ID" value="NZ_BSUS01000001.1"/>
</dbReference>
<feature type="signal peptide" evidence="6">
    <location>
        <begin position="1"/>
        <end position="19"/>
    </location>
</feature>
<evidence type="ECO:0000256" key="5">
    <source>
        <dbReference type="ARBA" id="ARBA00023288"/>
    </source>
</evidence>
<protein>
    <submittedName>
        <fullName evidence="7">Carbohydrate ABC transporter substrate-binding protein (CUT1 family)</fullName>
    </submittedName>
</protein>
<dbReference type="AlphaFoldDB" id="A0A4R8LTT2"/>
<evidence type="ECO:0000313" key="8">
    <source>
        <dbReference type="Proteomes" id="UP000294581"/>
    </source>
</evidence>
<sequence length="430" mass="46391">MKRYLGFTSATVVATLVLATGCGSSTNTTSNNGSSAGESGNNGQKVTLEFLQNKPEVVNEWNSLIKRFEQQNPNIQVKQINPPNTDTTLQADLAKGQVPDIVAMGADATFIQMAKNGVFKDLSGSPELQKVSKAYVNMLENEVGKPTPYAIPYTVNAVPIIYNVDLFNKYHLTIPKTWNQLMSEAQKIKQEGGTPFYNGFKDAWTIAPIWNALSTNTEGPNFLKDLAAGKTTFVKSDAIAANQLRQFTALGQPNQFGVDYNDANSAFANGKSVFYAQGIWTLPVIRSDNPKIQLGTFVVPVTNDPSQIKMVSGVDSLLAVANSGNASKEAAAMKFIDFLLQSKTAGQYATVAGLFSTVKGVKNTDPALAPLQPYINSGRVVDFDDHYYPAAMAAGNQYESVLQGALSKNQSSSQLLQQLDSLYQSAAAHQ</sequence>
<evidence type="ECO:0000256" key="3">
    <source>
        <dbReference type="ARBA" id="ARBA00023136"/>
    </source>
</evidence>
<evidence type="ECO:0000256" key="4">
    <source>
        <dbReference type="ARBA" id="ARBA00023139"/>
    </source>
</evidence>
<dbReference type="PANTHER" id="PTHR43649:SF33">
    <property type="entry name" value="POLYGALACTURONAN_RHAMNOGALACTURONAN-BINDING PROTEIN YTCQ"/>
    <property type="match status" value="1"/>
</dbReference>
<evidence type="ECO:0000256" key="2">
    <source>
        <dbReference type="ARBA" id="ARBA00022729"/>
    </source>
</evidence>
<keyword evidence="4" id="KW-0564">Palmitate</keyword>
<organism evidence="7 8">
    <name type="scientific">Alicyclobacillus sacchari</name>
    <dbReference type="NCBI Taxonomy" id="392010"/>
    <lineage>
        <taxon>Bacteria</taxon>
        <taxon>Bacillati</taxon>
        <taxon>Bacillota</taxon>
        <taxon>Bacilli</taxon>
        <taxon>Bacillales</taxon>
        <taxon>Alicyclobacillaceae</taxon>
        <taxon>Alicyclobacillus</taxon>
    </lineage>
</organism>
<evidence type="ECO:0000256" key="6">
    <source>
        <dbReference type="SAM" id="SignalP"/>
    </source>
</evidence>
<dbReference type="SUPFAM" id="SSF53850">
    <property type="entry name" value="Periplasmic binding protein-like II"/>
    <property type="match status" value="1"/>
</dbReference>
<keyword evidence="5" id="KW-0449">Lipoprotein</keyword>
<accession>A0A4R8LTT2</accession>
<dbReference type="InterPro" id="IPR050490">
    <property type="entry name" value="Bact_solute-bd_prot1"/>
</dbReference>
<dbReference type="Gene3D" id="3.40.190.10">
    <property type="entry name" value="Periplasmic binding protein-like II"/>
    <property type="match status" value="2"/>
</dbReference>
<keyword evidence="3" id="KW-0472">Membrane</keyword>
<dbReference type="PROSITE" id="PS51257">
    <property type="entry name" value="PROKAR_LIPOPROTEIN"/>
    <property type="match status" value="1"/>
</dbReference>
<feature type="chain" id="PRO_5039160565" evidence="6">
    <location>
        <begin position="20"/>
        <end position="430"/>
    </location>
</feature>
<proteinExistence type="predicted"/>
<keyword evidence="8" id="KW-1185">Reference proteome</keyword>
<dbReference type="EMBL" id="SORF01000003">
    <property type="protein sequence ID" value="TDY50195.1"/>
    <property type="molecule type" value="Genomic_DNA"/>
</dbReference>
<dbReference type="Proteomes" id="UP000294581">
    <property type="component" value="Unassembled WGS sequence"/>
</dbReference>
<gene>
    <name evidence="7" type="ORF">C7445_103241</name>
</gene>
<dbReference type="PANTHER" id="PTHR43649">
    <property type="entry name" value="ARABINOSE-BINDING PROTEIN-RELATED"/>
    <property type="match status" value="1"/>
</dbReference>
<comment type="caution">
    <text evidence="7">The sequence shown here is derived from an EMBL/GenBank/DDBJ whole genome shotgun (WGS) entry which is preliminary data.</text>
</comment>
<evidence type="ECO:0000313" key="7">
    <source>
        <dbReference type="EMBL" id="TDY50195.1"/>
    </source>
</evidence>
<keyword evidence="1" id="KW-1003">Cell membrane</keyword>